<name>A0A832ZAL2_9EURY</name>
<gene>
    <name evidence="1" type="ORF">EYH13_04380</name>
</gene>
<comment type="caution">
    <text evidence="1">The sequence shown here is derived from an EMBL/GenBank/DDBJ whole genome shotgun (WGS) entry which is preliminary data.</text>
</comment>
<accession>A0A832ZAL2</accession>
<dbReference type="Proteomes" id="UP000649326">
    <property type="component" value="Unassembled WGS sequence"/>
</dbReference>
<evidence type="ECO:0000313" key="1">
    <source>
        <dbReference type="EMBL" id="HIP75361.1"/>
    </source>
</evidence>
<dbReference type="EMBL" id="DQUG01000176">
    <property type="protein sequence ID" value="HIP75361.1"/>
    <property type="molecule type" value="Genomic_DNA"/>
</dbReference>
<proteinExistence type="predicted"/>
<sequence length="69" mass="7879">MRIGIGEIYISIEEDLQLKLHERELIDVEHGSGRHKGLLRKVRSSKTKLRPSAICVPVSFEVKVHAVFE</sequence>
<evidence type="ECO:0000313" key="2">
    <source>
        <dbReference type="Proteomes" id="UP000649326"/>
    </source>
</evidence>
<dbReference type="AlphaFoldDB" id="A0A832ZAL2"/>
<protein>
    <submittedName>
        <fullName evidence="1">Uncharacterized protein</fullName>
    </submittedName>
</protein>
<organism evidence="1 2">
    <name type="scientific">Thermococcus paralvinellae</name>
    <dbReference type="NCBI Taxonomy" id="582419"/>
    <lineage>
        <taxon>Archaea</taxon>
        <taxon>Methanobacteriati</taxon>
        <taxon>Methanobacteriota</taxon>
        <taxon>Thermococci</taxon>
        <taxon>Thermococcales</taxon>
        <taxon>Thermococcaceae</taxon>
        <taxon>Thermococcus</taxon>
    </lineage>
</organism>
<reference evidence="1" key="1">
    <citation type="journal article" date="2020" name="ISME J.">
        <title>Gammaproteobacteria mediating utilization of methyl-, sulfur- and petroleum organic compounds in deep ocean hydrothermal plumes.</title>
        <authorList>
            <person name="Zhou Z."/>
            <person name="Liu Y."/>
            <person name="Pan J."/>
            <person name="Cron B.R."/>
            <person name="Toner B.M."/>
            <person name="Anantharaman K."/>
            <person name="Breier J.A."/>
            <person name="Dick G.J."/>
            <person name="Li M."/>
        </authorList>
    </citation>
    <scope>NUCLEOTIDE SEQUENCE</scope>
    <source>
        <strain evidence="1">SZUA-1451</strain>
    </source>
</reference>